<dbReference type="InterPro" id="IPR011053">
    <property type="entry name" value="Single_hybrid_motif"/>
</dbReference>
<dbReference type="GO" id="GO:0005737">
    <property type="term" value="C:cytoplasm"/>
    <property type="evidence" value="ECO:0007669"/>
    <property type="project" value="TreeGrafter"/>
</dbReference>
<comment type="cofactor">
    <cofactor evidence="1">
        <name>(R)-lipoate</name>
        <dbReference type="ChEBI" id="CHEBI:83088"/>
    </cofactor>
</comment>
<evidence type="ECO:0000313" key="15">
    <source>
        <dbReference type="EMBL" id="RSR16748.1"/>
    </source>
</evidence>
<dbReference type="Pfam" id="PF02817">
    <property type="entry name" value="E3_binding"/>
    <property type="match status" value="1"/>
</dbReference>
<dbReference type="InterPro" id="IPR003016">
    <property type="entry name" value="2-oxoA_DH_lipoyl-BS"/>
</dbReference>
<evidence type="ECO:0000256" key="7">
    <source>
        <dbReference type="ARBA" id="ARBA00023315"/>
    </source>
</evidence>
<keyword evidence="5 15" id="KW-0808">Transferase</keyword>
<evidence type="ECO:0000256" key="3">
    <source>
        <dbReference type="ARBA" id="ARBA00011484"/>
    </source>
</evidence>
<dbReference type="Gene3D" id="2.40.50.100">
    <property type="match status" value="1"/>
</dbReference>
<dbReference type="Proteomes" id="UP000280073">
    <property type="component" value="Unassembled WGS sequence"/>
</dbReference>
<feature type="domain" description="Lipoyl-binding" evidence="13">
    <location>
        <begin position="9"/>
        <end position="82"/>
    </location>
</feature>
<organism evidence="15 16">
    <name type="scientific">Acinetobacter baumannii</name>
    <dbReference type="NCBI Taxonomy" id="470"/>
    <lineage>
        <taxon>Bacteria</taxon>
        <taxon>Pseudomonadati</taxon>
        <taxon>Pseudomonadota</taxon>
        <taxon>Gammaproteobacteria</taxon>
        <taxon>Moraxellales</taxon>
        <taxon>Moraxellaceae</taxon>
        <taxon>Acinetobacter</taxon>
        <taxon>Acinetobacter calcoaceticus/baumannii complex</taxon>
    </lineage>
</organism>
<feature type="compositionally biased region" description="Low complexity" evidence="12">
    <location>
        <begin position="89"/>
        <end position="126"/>
    </location>
</feature>
<dbReference type="PANTHER" id="PTHR43178">
    <property type="entry name" value="DIHYDROLIPOAMIDE ACETYLTRANSFERASE COMPONENT OF PYRUVATE DEHYDROGENASE COMPLEX"/>
    <property type="match status" value="1"/>
</dbReference>
<comment type="subunit">
    <text evidence="3">Forms a 24-polypeptide structural core with octahedral symmetry.</text>
</comment>
<sequence length="169" mass="16760">AAAPAQSGSVDINVPDLGVDKAIVAEILVQVGDKVDVDQSLVVVESDKATVEVPSTVAGVVKAIHLQAGQQVSQGVLLATIEAEGQAPAAAPAAKAEAAPAPQAAAPKAAAPVATQSAPAAPASGTDKLTKEQEAENAKVYAGPAVRKLARELGVILSQVKTSGEHGRV</sequence>
<comment type="caution">
    <text evidence="15">The sequence shown here is derived from an EMBL/GenBank/DDBJ whole genome shotgun (WGS) entry which is preliminary data.</text>
</comment>
<dbReference type="Gene3D" id="4.10.320.10">
    <property type="entry name" value="E3-binding domain"/>
    <property type="match status" value="1"/>
</dbReference>
<evidence type="ECO:0000256" key="4">
    <source>
        <dbReference type="ARBA" id="ARBA00016300"/>
    </source>
</evidence>
<dbReference type="GO" id="GO:0004742">
    <property type="term" value="F:dihydrolipoyllysine-residue acetyltransferase activity"/>
    <property type="evidence" value="ECO:0007669"/>
    <property type="project" value="UniProtKB-EC"/>
</dbReference>
<dbReference type="InterPro" id="IPR050743">
    <property type="entry name" value="2-oxoacid_DH_E2_comp"/>
</dbReference>
<dbReference type="GO" id="GO:0031405">
    <property type="term" value="F:lipoic acid binding"/>
    <property type="evidence" value="ECO:0007669"/>
    <property type="project" value="TreeGrafter"/>
</dbReference>
<protein>
    <recommendedName>
        <fullName evidence="4">Dihydrolipoyllysine-residue acetyltransferase component of pyruvate dehydrogenase complex</fullName>
    </recommendedName>
    <alternativeName>
        <fullName evidence="9">Dihydrolipoamide acetyltransferase component of pyruvate dehydrogenase complex</fullName>
    </alternativeName>
    <alternativeName>
        <fullName evidence="10">E2</fullName>
    </alternativeName>
</protein>
<dbReference type="InterPro" id="IPR004167">
    <property type="entry name" value="PSBD"/>
</dbReference>
<evidence type="ECO:0000259" key="13">
    <source>
        <dbReference type="PROSITE" id="PS50968"/>
    </source>
</evidence>
<feature type="domain" description="Peripheral subunit-binding (PSBD)" evidence="14">
    <location>
        <begin position="141"/>
        <end position="169"/>
    </location>
</feature>
<dbReference type="InterPro" id="IPR000089">
    <property type="entry name" value="Biotin_lipoyl"/>
</dbReference>
<proteinExistence type="inferred from homology"/>
<evidence type="ECO:0000313" key="16">
    <source>
        <dbReference type="Proteomes" id="UP000280073"/>
    </source>
</evidence>
<feature type="region of interest" description="Disordered" evidence="12">
    <location>
        <begin position="89"/>
        <end position="141"/>
    </location>
</feature>
<evidence type="ECO:0000256" key="12">
    <source>
        <dbReference type="SAM" id="MobiDB-lite"/>
    </source>
</evidence>
<dbReference type="PROSITE" id="PS51826">
    <property type="entry name" value="PSBD"/>
    <property type="match status" value="1"/>
</dbReference>
<reference evidence="15 16" key="1">
    <citation type="submission" date="2018-10" db="EMBL/GenBank/DDBJ databases">
        <title>GWAS and RNA-Seq identify cryptic mechanisms of antimicrobial resistance in Acinetobacter baumannii.</title>
        <authorList>
            <person name="Sahl J.W."/>
        </authorList>
    </citation>
    <scope>NUCLEOTIDE SEQUENCE [LARGE SCALE GENOMIC DNA]</scope>
    <source>
        <strain evidence="15 16">TG28175</strain>
    </source>
</reference>
<comment type="similarity">
    <text evidence="2">Belongs to the 2-oxoacid dehydrogenase family.</text>
</comment>
<dbReference type="SUPFAM" id="SSF51230">
    <property type="entry name" value="Single hybrid motif"/>
    <property type="match status" value="1"/>
</dbReference>
<accession>A0A3R9RVH0</accession>
<evidence type="ECO:0000256" key="8">
    <source>
        <dbReference type="ARBA" id="ARBA00025211"/>
    </source>
</evidence>
<evidence type="ECO:0000256" key="2">
    <source>
        <dbReference type="ARBA" id="ARBA00007317"/>
    </source>
</evidence>
<dbReference type="CDD" id="cd06849">
    <property type="entry name" value="lipoyl_domain"/>
    <property type="match status" value="1"/>
</dbReference>
<evidence type="ECO:0000256" key="1">
    <source>
        <dbReference type="ARBA" id="ARBA00001938"/>
    </source>
</evidence>
<keyword evidence="6" id="KW-0450">Lipoyl</keyword>
<feature type="non-terminal residue" evidence="15">
    <location>
        <position position="169"/>
    </location>
</feature>
<name>A0A3R9RVH0_ACIBA</name>
<dbReference type="EMBL" id="RFDI01002487">
    <property type="protein sequence ID" value="RSR16748.1"/>
    <property type="molecule type" value="Genomic_DNA"/>
</dbReference>
<keyword evidence="7" id="KW-0012">Acyltransferase</keyword>
<dbReference type="Pfam" id="PF00364">
    <property type="entry name" value="Biotin_lipoyl"/>
    <property type="match status" value="1"/>
</dbReference>
<feature type="non-terminal residue" evidence="15">
    <location>
        <position position="1"/>
    </location>
</feature>
<evidence type="ECO:0000256" key="9">
    <source>
        <dbReference type="ARBA" id="ARBA00029730"/>
    </source>
</evidence>
<dbReference type="PROSITE" id="PS00189">
    <property type="entry name" value="LIPOYL"/>
    <property type="match status" value="1"/>
</dbReference>
<gene>
    <name evidence="15" type="ORF">EA686_28370</name>
</gene>
<dbReference type="InterPro" id="IPR036625">
    <property type="entry name" value="E3-bd_dom_sf"/>
</dbReference>
<dbReference type="GO" id="GO:0006086">
    <property type="term" value="P:pyruvate decarboxylation to acetyl-CoA"/>
    <property type="evidence" value="ECO:0007669"/>
    <property type="project" value="TreeGrafter"/>
</dbReference>
<feature type="compositionally biased region" description="Basic and acidic residues" evidence="12">
    <location>
        <begin position="128"/>
        <end position="137"/>
    </location>
</feature>
<evidence type="ECO:0000256" key="6">
    <source>
        <dbReference type="ARBA" id="ARBA00022823"/>
    </source>
</evidence>
<dbReference type="AlphaFoldDB" id="A0A3R9RVH0"/>
<evidence type="ECO:0000259" key="14">
    <source>
        <dbReference type="PROSITE" id="PS51826"/>
    </source>
</evidence>
<dbReference type="PROSITE" id="PS50968">
    <property type="entry name" value="BIOTINYL_LIPOYL"/>
    <property type="match status" value="1"/>
</dbReference>
<comment type="function">
    <text evidence="8">The pyruvate dehydrogenase complex catalyzes the overall conversion of pyruvate to acetyl-CoA and CO(2). It contains multiple copies of three enzymatic components: pyruvate dehydrogenase (E1), dihydrolipoamide acetyltransferase (E2) and lipoamide dehydrogenase (E3).</text>
</comment>
<comment type="catalytic activity">
    <reaction evidence="11">
        <text>N(6)-[(R)-dihydrolipoyl]-L-lysyl-[protein] + acetyl-CoA = N(6)-[(R)-S(8)-acetyldihydrolipoyl]-L-lysyl-[protein] + CoA</text>
        <dbReference type="Rhea" id="RHEA:17017"/>
        <dbReference type="Rhea" id="RHEA-COMP:10475"/>
        <dbReference type="Rhea" id="RHEA-COMP:10478"/>
        <dbReference type="ChEBI" id="CHEBI:57287"/>
        <dbReference type="ChEBI" id="CHEBI:57288"/>
        <dbReference type="ChEBI" id="CHEBI:83100"/>
        <dbReference type="ChEBI" id="CHEBI:83111"/>
        <dbReference type="EC" id="2.3.1.12"/>
    </reaction>
</comment>
<dbReference type="SUPFAM" id="SSF47005">
    <property type="entry name" value="Peripheral subunit-binding domain of 2-oxo acid dehydrogenase complex"/>
    <property type="match status" value="1"/>
</dbReference>
<evidence type="ECO:0000256" key="5">
    <source>
        <dbReference type="ARBA" id="ARBA00022679"/>
    </source>
</evidence>
<dbReference type="PANTHER" id="PTHR43178:SF2">
    <property type="entry name" value="DIHYDROLIPOYLLYSINE-RESIDUE ACETYLTRANSFERASE COMPONENT OF PYRUVATE DEHYDROGENASE COMPLEX"/>
    <property type="match status" value="1"/>
</dbReference>
<evidence type="ECO:0000256" key="11">
    <source>
        <dbReference type="ARBA" id="ARBA00048370"/>
    </source>
</evidence>
<keyword evidence="15" id="KW-0670">Pyruvate</keyword>
<evidence type="ECO:0000256" key="10">
    <source>
        <dbReference type="ARBA" id="ARBA00031531"/>
    </source>
</evidence>